<name>A0A1I0X662_9BACI</name>
<dbReference type="PANTHER" id="PTHR21666">
    <property type="entry name" value="PEPTIDASE-RELATED"/>
    <property type="match status" value="1"/>
</dbReference>
<evidence type="ECO:0000313" key="4">
    <source>
        <dbReference type="Proteomes" id="UP000198642"/>
    </source>
</evidence>
<dbReference type="InterPro" id="IPR011055">
    <property type="entry name" value="Dup_hybrid_motif"/>
</dbReference>
<feature type="transmembrane region" description="Helical" evidence="1">
    <location>
        <begin position="6"/>
        <end position="24"/>
    </location>
</feature>
<accession>A0A1I0X662</accession>
<evidence type="ECO:0000259" key="2">
    <source>
        <dbReference type="Pfam" id="PF01551"/>
    </source>
</evidence>
<dbReference type="PANTHER" id="PTHR21666:SF285">
    <property type="entry name" value="M23 FAMILY METALLOPEPTIDASE"/>
    <property type="match status" value="1"/>
</dbReference>
<keyword evidence="4" id="KW-1185">Reference proteome</keyword>
<dbReference type="Proteomes" id="UP000198642">
    <property type="component" value="Unassembled WGS sequence"/>
</dbReference>
<organism evidence="3 4">
    <name type="scientific">Lentibacillus halodurans</name>
    <dbReference type="NCBI Taxonomy" id="237679"/>
    <lineage>
        <taxon>Bacteria</taxon>
        <taxon>Bacillati</taxon>
        <taxon>Bacillota</taxon>
        <taxon>Bacilli</taxon>
        <taxon>Bacillales</taxon>
        <taxon>Bacillaceae</taxon>
        <taxon>Lentibacillus</taxon>
    </lineage>
</organism>
<proteinExistence type="predicted"/>
<sequence length="301" mass="34225">MIVLILQVMVVQFVLPALFIFELWRAKSKNKLDWMIMLLFTITFIIWMFLSGRWDWTGYYFKYLWPVLLIPAIYFSWKKTKDLPFRTPMNTRQKISRGFYIVLFMIFGMYNLNVFSGYTTNDDAVDLAFPLQNGTYYVGHGGSSTQLNYHNAYEPQQYAIDILALNSFGFRANGLYPKDLDQYAIHGDTLYAPCSGEVVEMQDGLPDLTPPEMDADHAFGNYVGLNCEGTEAVVYIAHMQQDSVTADEGDAIQEGKQIGAVGNSGNTSEPHLHIHAEKDGVGIPIEFDEAFLTRNDLIRSN</sequence>
<feature type="transmembrane region" description="Helical" evidence="1">
    <location>
        <begin position="98"/>
        <end position="118"/>
    </location>
</feature>
<gene>
    <name evidence="3" type="ORF">SAMN04488072_104189</name>
</gene>
<keyword evidence="1" id="KW-0812">Transmembrane</keyword>
<dbReference type="EMBL" id="FOJW01000004">
    <property type="protein sequence ID" value="SFA96411.1"/>
    <property type="molecule type" value="Genomic_DNA"/>
</dbReference>
<reference evidence="3 4" key="1">
    <citation type="submission" date="2016-10" db="EMBL/GenBank/DDBJ databases">
        <authorList>
            <person name="de Groot N.N."/>
        </authorList>
    </citation>
    <scope>NUCLEOTIDE SEQUENCE [LARGE SCALE GENOMIC DNA]</scope>
    <source>
        <strain evidence="3 4">CGMCC 1.3702</strain>
    </source>
</reference>
<dbReference type="OrthoDB" id="9809488at2"/>
<dbReference type="CDD" id="cd12797">
    <property type="entry name" value="M23_peptidase"/>
    <property type="match status" value="1"/>
</dbReference>
<dbReference type="SUPFAM" id="SSF51261">
    <property type="entry name" value="Duplicated hybrid motif"/>
    <property type="match status" value="1"/>
</dbReference>
<dbReference type="Gene3D" id="2.70.70.10">
    <property type="entry name" value="Glucose Permease (Domain IIA)"/>
    <property type="match status" value="1"/>
</dbReference>
<keyword evidence="1" id="KW-1133">Transmembrane helix</keyword>
<dbReference type="GO" id="GO:0004222">
    <property type="term" value="F:metalloendopeptidase activity"/>
    <property type="evidence" value="ECO:0007669"/>
    <property type="project" value="TreeGrafter"/>
</dbReference>
<dbReference type="RefSeq" id="WP_090235487.1">
    <property type="nucleotide sequence ID" value="NZ_FOJW01000004.1"/>
</dbReference>
<dbReference type="Pfam" id="PF01551">
    <property type="entry name" value="Peptidase_M23"/>
    <property type="match status" value="1"/>
</dbReference>
<feature type="transmembrane region" description="Helical" evidence="1">
    <location>
        <begin position="60"/>
        <end position="77"/>
    </location>
</feature>
<protein>
    <submittedName>
        <fullName evidence="3">Peptidase family M23</fullName>
    </submittedName>
</protein>
<dbReference type="STRING" id="237679.SAMN04488072_104189"/>
<feature type="transmembrane region" description="Helical" evidence="1">
    <location>
        <begin position="36"/>
        <end position="54"/>
    </location>
</feature>
<evidence type="ECO:0000256" key="1">
    <source>
        <dbReference type="SAM" id="Phobius"/>
    </source>
</evidence>
<feature type="domain" description="M23ase beta-sheet core" evidence="2">
    <location>
        <begin position="184"/>
        <end position="280"/>
    </location>
</feature>
<dbReference type="InterPro" id="IPR050570">
    <property type="entry name" value="Cell_wall_metabolism_enzyme"/>
</dbReference>
<keyword evidence="1" id="KW-0472">Membrane</keyword>
<evidence type="ECO:0000313" key="3">
    <source>
        <dbReference type="EMBL" id="SFA96411.1"/>
    </source>
</evidence>
<dbReference type="InterPro" id="IPR016047">
    <property type="entry name" value="M23ase_b-sheet_dom"/>
</dbReference>
<dbReference type="AlphaFoldDB" id="A0A1I0X662"/>